<dbReference type="CDD" id="cd01647">
    <property type="entry name" value="RT_LTR"/>
    <property type="match status" value="1"/>
</dbReference>
<dbReference type="InterPro" id="IPR012337">
    <property type="entry name" value="RNaseH-like_sf"/>
</dbReference>
<dbReference type="GO" id="GO:0003723">
    <property type="term" value="F:RNA binding"/>
    <property type="evidence" value="ECO:0007669"/>
    <property type="project" value="UniProtKB-KW"/>
</dbReference>
<dbReference type="OrthoDB" id="2595244at2759"/>
<dbReference type="PANTHER" id="PTHR37984">
    <property type="entry name" value="PROTEIN CBG26694"/>
    <property type="match status" value="1"/>
</dbReference>
<dbReference type="Gene3D" id="3.10.10.10">
    <property type="entry name" value="HIV Type 1 Reverse Transcriptase, subunit A, domain 1"/>
    <property type="match status" value="1"/>
</dbReference>
<dbReference type="Pfam" id="PF00078">
    <property type="entry name" value="RVT_1"/>
    <property type="match status" value="1"/>
</dbReference>
<reference evidence="3" key="1">
    <citation type="submission" date="2021-03" db="EMBL/GenBank/DDBJ databases">
        <title>Draft genome sequence of rust myrtle Austropuccinia psidii MF-1, a brazilian biotype.</title>
        <authorList>
            <person name="Quecine M.C."/>
            <person name="Pachon D.M.R."/>
            <person name="Bonatelli M.L."/>
            <person name="Correr F.H."/>
            <person name="Franceschini L.M."/>
            <person name="Leite T.F."/>
            <person name="Margarido G.R.A."/>
            <person name="Almeida C.A."/>
            <person name="Ferrarezi J.A."/>
            <person name="Labate C.A."/>
        </authorList>
    </citation>
    <scope>NUCLEOTIDE SEQUENCE</scope>
    <source>
        <strain evidence="3">MF-1</strain>
    </source>
</reference>
<dbReference type="InterPro" id="IPR050951">
    <property type="entry name" value="Retrovirus_Pol_polyprotein"/>
</dbReference>
<dbReference type="GO" id="GO:0015074">
    <property type="term" value="P:DNA integration"/>
    <property type="evidence" value="ECO:0007669"/>
    <property type="project" value="InterPro"/>
</dbReference>
<dbReference type="InterPro" id="IPR000477">
    <property type="entry name" value="RT_dom"/>
</dbReference>
<dbReference type="AlphaFoldDB" id="A0A9Q3CHC0"/>
<proteinExistence type="predicted"/>
<dbReference type="GO" id="GO:0005634">
    <property type="term" value="C:nucleus"/>
    <property type="evidence" value="ECO:0007669"/>
    <property type="project" value="UniProtKB-ARBA"/>
</dbReference>
<evidence type="ECO:0000259" key="2">
    <source>
        <dbReference type="PROSITE" id="PS50994"/>
    </source>
</evidence>
<dbReference type="Proteomes" id="UP000765509">
    <property type="component" value="Unassembled WGS sequence"/>
</dbReference>
<dbReference type="SUPFAM" id="SSF53098">
    <property type="entry name" value="Ribonuclease H-like"/>
    <property type="match status" value="1"/>
</dbReference>
<keyword evidence="4" id="KW-1185">Reference proteome</keyword>
<evidence type="ECO:0000256" key="1">
    <source>
        <dbReference type="ARBA" id="ARBA00022884"/>
    </source>
</evidence>
<dbReference type="InterPro" id="IPR043128">
    <property type="entry name" value="Rev_trsase/Diguanyl_cyclase"/>
</dbReference>
<dbReference type="PANTHER" id="PTHR37984:SF5">
    <property type="entry name" value="PROTEIN NYNRIN-LIKE"/>
    <property type="match status" value="1"/>
</dbReference>
<dbReference type="Gene3D" id="3.30.70.270">
    <property type="match status" value="1"/>
</dbReference>
<evidence type="ECO:0000313" key="3">
    <source>
        <dbReference type="EMBL" id="MBW0483873.1"/>
    </source>
</evidence>
<evidence type="ECO:0000313" key="4">
    <source>
        <dbReference type="Proteomes" id="UP000765509"/>
    </source>
</evidence>
<dbReference type="Gene3D" id="3.30.420.10">
    <property type="entry name" value="Ribonuclease H-like superfamily/Ribonuclease H"/>
    <property type="match status" value="1"/>
</dbReference>
<name>A0A9Q3CHC0_9BASI</name>
<dbReference type="PROSITE" id="PS50994">
    <property type="entry name" value="INTEGRASE"/>
    <property type="match status" value="1"/>
</dbReference>
<comment type="caution">
    <text evidence="3">The sequence shown here is derived from an EMBL/GenBank/DDBJ whole genome shotgun (WGS) entry which is preliminary data.</text>
</comment>
<protein>
    <recommendedName>
        <fullName evidence="2">Integrase catalytic domain-containing protein</fullName>
    </recommendedName>
</protein>
<feature type="domain" description="Integrase catalytic" evidence="2">
    <location>
        <begin position="322"/>
        <end position="404"/>
    </location>
</feature>
<keyword evidence="1" id="KW-0694">RNA-binding</keyword>
<dbReference type="InterPro" id="IPR036397">
    <property type="entry name" value="RNaseH_sf"/>
</dbReference>
<organism evidence="3 4">
    <name type="scientific">Austropuccinia psidii MF-1</name>
    <dbReference type="NCBI Taxonomy" id="1389203"/>
    <lineage>
        <taxon>Eukaryota</taxon>
        <taxon>Fungi</taxon>
        <taxon>Dikarya</taxon>
        <taxon>Basidiomycota</taxon>
        <taxon>Pucciniomycotina</taxon>
        <taxon>Pucciniomycetes</taxon>
        <taxon>Pucciniales</taxon>
        <taxon>Sphaerophragmiaceae</taxon>
        <taxon>Austropuccinia</taxon>
    </lineage>
</organism>
<gene>
    <name evidence="3" type="ORF">O181_023588</name>
</gene>
<dbReference type="InterPro" id="IPR001584">
    <property type="entry name" value="Integrase_cat-core"/>
</dbReference>
<accession>A0A9Q3CHC0</accession>
<dbReference type="InterPro" id="IPR043502">
    <property type="entry name" value="DNA/RNA_pol_sf"/>
</dbReference>
<sequence>MDVKRPYTHILKRLPYPTRVKIRKEIRKHINELLDMDIIRKIEPNEIVEITIPVLITCHYGKSRFCGDFRALNNYTKADSYPIPRIPQALDEPAKAKYITKMDFMKGFHHNGVKPNCMKLLRIICHMGIYEYTTMPFGIRNVASHFQRMIYTIFHQDSYPFHGNRQEKNFRNSRWAPEFGTSDSDNTHPEGTETPILEISSSELHNKFCSSVTKAYEKDKQRSTVLKFLQQNYRSPQLESQLEELWWRDYKEIKYFLIDGLIYHREKHTSALTVIDRDHLTLILKECPDCPNMGHMSEDKTKERKANRKNGKRYGLLQHIEDLKHPWETINMDWVTGLVPGGKENFNALLVIVDGYSKSVRCLLCHKEDKAMNKSLLFCNNMISTCGVPKIIISDRDPKSESQF</sequence>
<dbReference type="EMBL" id="AVOT02007416">
    <property type="protein sequence ID" value="MBW0483873.1"/>
    <property type="molecule type" value="Genomic_DNA"/>
</dbReference>
<dbReference type="SUPFAM" id="SSF56672">
    <property type="entry name" value="DNA/RNA polymerases"/>
    <property type="match status" value="1"/>
</dbReference>